<dbReference type="InterPro" id="IPR029787">
    <property type="entry name" value="Nucleotide_cyclase"/>
</dbReference>
<dbReference type="InterPro" id="IPR001633">
    <property type="entry name" value="EAL_dom"/>
</dbReference>
<evidence type="ECO:0000259" key="4">
    <source>
        <dbReference type="PROSITE" id="PS50887"/>
    </source>
</evidence>
<dbReference type="InterPro" id="IPR011006">
    <property type="entry name" value="CheY-like_superfamily"/>
</dbReference>
<name>A0A368L0K8_9BURK</name>
<dbReference type="InterPro" id="IPR000160">
    <property type="entry name" value="GGDEF_dom"/>
</dbReference>
<dbReference type="GO" id="GO:0000160">
    <property type="term" value="P:phosphorelay signal transduction system"/>
    <property type="evidence" value="ECO:0007669"/>
    <property type="project" value="InterPro"/>
</dbReference>
<dbReference type="NCBIfam" id="TIGR00254">
    <property type="entry name" value="GGDEF"/>
    <property type="match status" value="1"/>
</dbReference>
<gene>
    <name evidence="5" type="ORF">DU000_09855</name>
</gene>
<dbReference type="OrthoDB" id="9813903at2"/>
<dbReference type="SUPFAM" id="SSF55073">
    <property type="entry name" value="Nucleotide cyclase"/>
    <property type="match status" value="1"/>
</dbReference>
<dbReference type="CDD" id="cd01948">
    <property type="entry name" value="EAL"/>
    <property type="match status" value="1"/>
</dbReference>
<keyword evidence="6" id="KW-1185">Reference proteome</keyword>
<dbReference type="Gene3D" id="3.30.70.270">
    <property type="match status" value="1"/>
</dbReference>
<feature type="domain" description="Response regulatory" evidence="2">
    <location>
        <begin position="34"/>
        <end position="158"/>
    </location>
</feature>
<keyword evidence="1" id="KW-0597">Phosphoprotein</keyword>
<comment type="caution">
    <text evidence="5">The sequence shown here is derived from an EMBL/GenBank/DDBJ whole genome shotgun (WGS) entry which is preliminary data.</text>
</comment>
<dbReference type="AlphaFoldDB" id="A0A368L0K8"/>
<dbReference type="SMART" id="SM00267">
    <property type="entry name" value="GGDEF"/>
    <property type="match status" value="1"/>
</dbReference>
<evidence type="ECO:0000259" key="2">
    <source>
        <dbReference type="PROSITE" id="PS50110"/>
    </source>
</evidence>
<dbReference type="EMBL" id="QPGB01000004">
    <property type="protein sequence ID" value="RCS57098.1"/>
    <property type="molecule type" value="Genomic_DNA"/>
</dbReference>
<protein>
    <submittedName>
        <fullName evidence="5">EAL domain-containing protein</fullName>
    </submittedName>
</protein>
<dbReference type="PANTHER" id="PTHR33121:SF70">
    <property type="entry name" value="SIGNALING PROTEIN YKOW"/>
    <property type="match status" value="1"/>
</dbReference>
<sequence>MTLPHESNQASADDELIFAEEEIADAPGLQDAWTILIVDDDQEVHQATLLALQGEVILGKPLIFCHAYSAEEARTTLQGMVQPAVILLDVVMESDDAGLKLVRVIREELQLTETRIILRTGQPGYAPELTVIRDYDINDYKAKDELTRIRLITTLTAALRSYRQIRMIGASRRGLEMIVQSAAKLFGQQQAMEEFADGVLTQLAALLDLPPEGLLCAQRGHPLHPQQSDDLFIVGAAGNYRSLMSRQLHEIGEQRVIDAVHTAFKREQHYFGPNETVLYICLSDSQRVAVFLDTPKNLEEGDKNLLELFSVNIGIGIENVSLVDRLHFAAYYDPLTHLPNRTSFITACDQAMAQRLDHHTNQAAIACLLDINQFSVINDALGHHYGDALLQMIADRLQRQLPKGMTLARVAGDNFAMLAADFDLRAEQVLQVFAAPFRINNVDLPVRVTLGLTQLAEVEGGGSDVLKCANIALNRAKATGRRRYEWYAKKMAEETRERISLLADLKLALDTGFLQLYYQPKIHLASGRVVGAEALLRWRHQQNYVAPDLFISVAESSGLIVEIGSWVLQQACLQSKRWRALIDPDFKMAINVSMGQLQQGSFANEVAHLLVDLAIAPSALEVEITETMAMLDADSILPDLRKLQQMGVSIAIDDFGTGFSSLGHLQNMPLNTLKIDRAFVQELASPEMASNGKKAIADTIMQLGSNLRLSLVAEGVEQQTQADYLKQAGCDFAQGYLYSPALPAAAFEQWAVQWQEEQNHRD</sequence>
<dbReference type="InterPro" id="IPR043128">
    <property type="entry name" value="Rev_trsase/Diguanyl_cyclase"/>
</dbReference>
<dbReference type="InterPro" id="IPR021800">
    <property type="entry name" value="DUF3369"/>
</dbReference>
<dbReference type="Gene3D" id="3.40.50.2300">
    <property type="match status" value="1"/>
</dbReference>
<dbReference type="PROSITE" id="PS50110">
    <property type="entry name" value="RESPONSE_REGULATORY"/>
    <property type="match status" value="1"/>
</dbReference>
<evidence type="ECO:0000313" key="6">
    <source>
        <dbReference type="Proteomes" id="UP000252357"/>
    </source>
</evidence>
<dbReference type="Gene3D" id="3.20.20.450">
    <property type="entry name" value="EAL domain"/>
    <property type="match status" value="1"/>
</dbReference>
<dbReference type="SMART" id="SM00052">
    <property type="entry name" value="EAL"/>
    <property type="match status" value="1"/>
</dbReference>
<feature type="domain" description="EAL" evidence="3">
    <location>
        <begin position="498"/>
        <end position="755"/>
    </location>
</feature>
<reference evidence="5 6" key="1">
    <citation type="journal article" date="2018" name="Int. J. Syst. Evol. Microbiol.">
        <title>Parvibium lacunae gen. nov., sp. nov., a new member of the family Alcaligenaceae isolated from a freshwater pond.</title>
        <authorList>
            <person name="Chen W.M."/>
            <person name="Xie P.B."/>
            <person name="Hsu M.Y."/>
            <person name="Sheu S.Y."/>
        </authorList>
    </citation>
    <scope>NUCLEOTIDE SEQUENCE [LARGE SCALE GENOMIC DNA]</scope>
    <source>
        <strain evidence="5 6">KMB9</strain>
    </source>
</reference>
<dbReference type="InterPro" id="IPR001789">
    <property type="entry name" value="Sig_transdc_resp-reg_receiver"/>
</dbReference>
<dbReference type="GO" id="GO:0071111">
    <property type="term" value="F:cyclic-guanylate-specific phosphodiesterase activity"/>
    <property type="evidence" value="ECO:0007669"/>
    <property type="project" value="InterPro"/>
</dbReference>
<dbReference type="SUPFAM" id="SSF52172">
    <property type="entry name" value="CheY-like"/>
    <property type="match status" value="1"/>
</dbReference>
<organism evidence="5 6">
    <name type="scientific">Parvibium lacunae</name>
    <dbReference type="NCBI Taxonomy" id="1888893"/>
    <lineage>
        <taxon>Bacteria</taxon>
        <taxon>Pseudomonadati</taxon>
        <taxon>Pseudomonadota</taxon>
        <taxon>Betaproteobacteria</taxon>
        <taxon>Burkholderiales</taxon>
        <taxon>Alcaligenaceae</taxon>
        <taxon>Parvibium</taxon>
    </lineage>
</organism>
<feature type="modified residue" description="4-aspartylphosphate" evidence="1">
    <location>
        <position position="89"/>
    </location>
</feature>
<evidence type="ECO:0000256" key="1">
    <source>
        <dbReference type="PROSITE-ProRule" id="PRU00169"/>
    </source>
</evidence>
<dbReference type="PROSITE" id="PS50883">
    <property type="entry name" value="EAL"/>
    <property type="match status" value="1"/>
</dbReference>
<dbReference type="Pfam" id="PF11849">
    <property type="entry name" value="DUF3369"/>
    <property type="match status" value="1"/>
</dbReference>
<evidence type="ECO:0000313" key="5">
    <source>
        <dbReference type="EMBL" id="RCS57098.1"/>
    </source>
</evidence>
<dbReference type="Proteomes" id="UP000252357">
    <property type="component" value="Unassembled WGS sequence"/>
</dbReference>
<dbReference type="InterPro" id="IPR050706">
    <property type="entry name" value="Cyclic-di-GMP_PDE-like"/>
</dbReference>
<proteinExistence type="predicted"/>
<dbReference type="PANTHER" id="PTHR33121">
    <property type="entry name" value="CYCLIC DI-GMP PHOSPHODIESTERASE PDEF"/>
    <property type="match status" value="1"/>
</dbReference>
<evidence type="ECO:0000259" key="3">
    <source>
        <dbReference type="PROSITE" id="PS50883"/>
    </source>
</evidence>
<accession>A0A368L0K8</accession>
<dbReference type="Pfam" id="PF00563">
    <property type="entry name" value="EAL"/>
    <property type="match status" value="1"/>
</dbReference>
<dbReference type="Pfam" id="PF00990">
    <property type="entry name" value="GGDEF"/>
    <property type="match status" value="1"/>
</dbReference>
<dbReference type="InterPro" id="IPR035919">
    <property type="entry name" value="EAL_sf"/>
</dbReference>
<dbReference type="SUPFAM" id="SSF141868">
    <property type="entry name" value="EAL domain-like"/>
    <property type="match status" value="1"/>
</dbReference>
<dbReference type="PROSITE" id="PS50887">
    <property type="entry name" value="GGDEF"/>
    <property type="match status" value="1"/>
</dbReference>
<dbReference type="CDD" id="cd01949">
    <property type="entry name" value="GGDEF"/>
    <property type="match status" value="1"/>
</dbReference>
<feature type="domain" description="GGDEF" evidence="4">
    <location>
        <begin position="362"/>
        <end position="489"/>
    </location>
</feature>
<dbReference type="RefSeq" id="WP_114403239.1">
    <property type="nucleotide sequence ID" value="NZ_QPGB01000004.1"/>
</dbReference>